<reference evidence="2 3" key="1">
    <citation type="submission" date="2023-12" db="EMBL/GenBank/DDBJ databases">
        <title>Description of Novel Strain Fulvimarina sp. 2208YS6-2-32 isolated from Uroteuthis (Photololigo) edulis.</title>
        <authorList>
            <person name="Park J.-S."/>
        </authorList>
    </citation>
    <scope>NUCLEOTIDE SEQUENCE [LARGE SCALE GENOMIC DNA]</scope>
    <source>
        <strain evidence="2 3">2208YS6-2-32</strain>
    </source>
</reference>
<sequence>MSFVTQIETENAERLAAIHAMPFNAELTDGRLPPETFRFYIVQDAHYLEGFARALALAASRAPDPETIARLAGSANGAIMVERQLHDEYMTLYGVTREAFLKTPPSPACDHYVSSLVRAAAIDPFPVAVAALLPCFSIYLAVGEAIHAKAVSDHPYRAWVDTYAGEEFAFAVRGMRDLTDRLAQEADARLRARMQAAFERSVWHEWMFWHSAYHRDAWPMPDSAGLQM</sequence>
<dbReference type="PANTHER" id="PTHR43198:SF2">
    <property type="entry name" value="SI:CH1073-67J19.1-RELATED"/>
    <property type="match status" value="1"/>
</dbReference>
<dbReference type="PANTHER" id="PTHR43198">
    <property type="entry name" value="BIFUNCTIONAL TH2 PROTEIN"/>
    <property type="match status" value="1"/>
</dbReference>
<dbReference type="Proteomes" id="UP001294412">
    <property type="component" value="Unassembled WGS sequence"/>
</dbReference>
<dbReference type="InterPro" id="IPR016084">
    <property type="entry name" value="Haem_Oase-like_multi-hlx"/>
</dbReference>
<dbReference type="Gene3D" id="1.20.910.10">
    <property type="entry name" value="Heme oxygenase-like"/>
    <property type="match status" value="1"/>
</dbReference>
<organism evidence="2 3">
    <name type="scientific">Fulvimarina uroteuthidis</name>
    <dbReference type="NCBI Taxonomy" id="3098149"/>
    <lineage>
        <taxon>Bacteria</taxon>
        <taxon>Pseudomonadati</taxon>
        <taxon>Pseudomonadota</taxon>
        <taxon>Alphaproteobacteria</taxon>
        <taxon>Hyphomicrobiales</taxon>
        <taxon>Aurantimonadaceae</taxon>
        <taxon>Fulvimarina</taxon>
    </lineage>
</organism>
<dbReference type="InterPro" id="IPR050967">
    <property type="entry name" value="Thiamine_Salvage_TenA"/>
</dbReference>
<evidence type="ECO:0000259" key="1">
    <source>
        <dbReference type="Pfam" id="PF03070"/>
    </source>
</evidence>
<dbReference type="SUPFAM" id="SSF48613">
    <property type="entry name" value="Heme oxygenase-like"/>
    <property type="match status" value="1"/>
</dbReference>
<dbReference type="Pfam" id="PF03070">
    <property type="entry name" value="TENA_THI-4"/>
    <property type="match status" value="1"/>
</dbReference>
<dbReference type="CDD" id="cd19365">
    <property type="entry name" value="TenA_C-like"/>
    <property type="match status" value="1"/>
</dbReference>
<comment type="caution">
    <text evidence="2">The sequence shown here is derived from an EMBL/GenBank/DDBJ whole genome shotgun (WGS) entry which is preliminary data.</text>
</comment>
<accession>A0ABU5I380</accession>
<keyword evidence="3" id="KW-1185">Reference proteome</keyword>
<protein>
    <submittedName>
        <fullName evidence="2">TenA family protein</fullName>
    </submittedName>
</protein>
<dbReference type="EMBL" id="JAXLPB010000002">
    <property type="protein sequence ID" value="MDY8108636.1"/>
    <property type="molecule type" value="Genomic_DNA"/>
</dbReference>
<proteinExistence type="predicted"/>
<dbReference type="RefSeq" id="WP_322186115.1">
    <property type="nucleotide sequence ID" value="NZ_JAXLPB010000002.1"/>
</dbReference>
<feature type="domain" description="Thiaminase-2/PQQC" evidence="1">
    <location>
        <begin position="22"/>
        <end position="213"/>
    </location>
</feature>
<evidence type="ECO:0000313" key="3">
    <source>
        <dbReference type="Proteomes" id="UP001294412"/>
    </source>
</evidence>
<name>A0ABU5I380_9HYPH</name>
<dbReference type="InterPro" id="IPR004305">
    <property type="entry name" value="Thiaminase-2/PQQC"/>
</dbReference>
<gene>
    <name evidence="2" type="ORF">U0C82_05640</name>
</gene>
<evidence type="ECO:0000313" key="2">
    <source>
        <dbReference type="EMBL" id="MDY8108636.1"/>
    </source>
</evidence>